<feature type="repeat" description="Cell wall-binding" evidence="2">
    <location>
        <begin position="511"/>
        <end position="530"/>
    </location>
</feature>
<gene>
    <name evidence="4" type="ORF">D2A34_04425</name>
</gene>
<protein>
    <submittedName>
        <fullName evidence="4">N-acetylmuramoyl-L-alanine amidase family protein</fullName>
    </submittedName>
</protein>
<dbReference type="RefSeq" id="WP_119365849.1">
    <property type="nucleotide sequence ID" value="NZ_QXDJ01000001.1"/>
</dbReference>
<dbReference type="Gene3D" id="2.10.270.10">
    <property type="entry name" value="Cholin Binding"/>
    <property type="match status" value="3"/>
</dbReference>
<feature type="repeat" description="Cell wall-binding" evidence="2">
    <location>
        <begin position="596"/>
        <end position="615"/>
    </location>
</feature>
<evidence type="ECO:0000256" key="3">
    <source>
        <dbReference type="SAM" id="SignalP"/>
    </source>
</evidence>
<keyword evidence="3" id="KW-0732">Signal</keyword>
<accession>A0A399J127</accession>
<name>A0A399J127_9CLOT</name>
<evidence type="ECO:0000313" key="5">
    <source>
        <dbReference type="Proteomes" id="UP000265930"/>
    </source>
</evidence>
<proteinExistence type="predicted"/>
<evidence type="ECO:0000256" key="2">
    <source>
        <dbReference type="PROSITE-ProRule" id="PRU00591"/>
    </source>
</evidence>
<feature type="repeat" description="Cell wall-binding" evidence="2">
    <location>
        <begin position="531"/>
        <end position="550"/>
    </location>
</feature>
<evidence type="ECO:0000256" key="1">
    <source>
        <dbReference type="ARBA" id="ARBA00022737"/>
    </source>
</evidence>
<reference evidence="4 5" key="1">
    <citation type="submission" date="2018-08" db="EMBL/GenBank/DDBJ databases">
        <title>Genome of Clostridium chromiireducens C1, DSM12136.</title>
        <authorList>
            <person name="Xing M."/>
            <person name="Wei Y."/>
            <person name="Ang E.L."/>
            <person name="Zhao H."/>
            <person name="Zhang Y."/>
        </authorList>
    </citation>
    <scope>NUCLEOTIDE SEQUENCE [LARGE SCALE GENOMIC DNA]</scope>
    <source>
        <strain evidence="4 5">C1</strain>
    </source>
</reference>
<comment type="caution">
    <text evidence="4">The sequence shown here is derived from an EMBL/GenBank/DDBJ whole genome shotgun (WGS) entry which is preliminary data.</text>
</comment>
<feature type="chain" id="PRO_5017354127" evidence="3">
    <location>
        <begin position="27"/>
        <end position="633"/>
    </location>
</feature>
<dbReference type="EMBL" id="QXDJ01000001">
    <property type="protein sequence ID" value="RII36636.1"/>
    <property type="molecule type" value="Genomic_DNA"/>
</dbReference>
<dbReference type="PROSITE" id="PS51170">
    <property type="entry name" value="CW"/>
    <property type="match status" value="5"/>
</dbReference>
<keyword evidence="1" id="KW-0677">Repeat</keyword>
<dbReference type="AlphaFoldDB" id="A0A399J127"/>
<dbReference type="InterPro" id="IPR018337">
    <property type="entry name" value="Cell_wall/Cho-bd_repeat"/>
</dbReference>
<organism evidence="4 5">
    <name type="scientific">Clostridium chromiireducens</name>
    <dbReference type="NCBI Taxonomy" id="225345"/>
    <lineage>
        <taxon>Bacteria</taxon>
        <taxon>Bacillati</taxon>
        <taxon>Bacillota</taxon>
        <taxon>Clostridia</taxon>
        <taxon>Eubacteriales</taxon>
        <taxon>Clostridiaceae</taxon>
        <taxon>Clostridium</taxon>
    </lineage>
</organism>
<feature type="repeat" description="Cell wall-binding" evidence="2">
    <location>
        <begin position="556"/>
        <end position="575"/>
    </location>
</feature>
<dbReference type="Pfam" id="PF19127">
    <property type="entry name" value="Choline_bind_3"/>
    <property type="match status" value="2"/>
</dbReference>
<sequence length="633" mass="69489">MLKRANKVISLLVATASIMSIVPAMAAERLGTKEGTIENAVAFKDGKYIYEGYRTDDDESGLYYNSGTKDKHLDDASTLGIKYGDKYVQAFDGSDEYIVDLSTGKISDEDTVKDLTDTAETKLITKLKKTDRYAQNSRSDFGKGGSFGEVKLGNKVNSNKFGDVWFEYSATTSQAITVAENYMNSQVTTPQAVYYGYTNNSGTYLDASYNANIYAYNGTKMVKLKNVGDTEEGLTLNSVIPMATLGQDDKYIYRVVKANISGAVHKILKTSGPDSTTYNGLDYNPAGNTLYYIQRISKTQGDKEKDAYLPKTTDSYEISGATGNDDVKNAYIVIQKIISNSDNAVATIVDGAIYISYDSDGGDKVTTEKIVLKSSEKLNTYNNNIKLDTKIDGHVAKKDDDEDTDAKAWSIDVDGNVWAIYNGSIKKSTKLGDFKTIYTCDRSLDKLDVYDENNLIAWEDDGGAYTTVQEGKKQAVDNASTVVIPKPSKTGWDQLADGSWNFYDSTGTKVVNNWINVGGIWYYLNSSGAMATGWQQINGAWYYLNPFSDGNKGAMKTGWINDNGTWYYLSSSGAMKTGWLNDKGTWYFLSSSGAMKTGWINDGGTWYFLYPNGAMAANTIINGYRLSSSGALA</sequence>
<dbReference type="Proteomes" id="UP000265930">
    <property type="component" value="Unassembled WGS sequence"/>
</dbReference>
<feature type="repeat" description="Cell wall-binding" evidence="2">
    <location>
        <begin position="576"/>
        <end position="595"/>
    </location>
</feature>
<dbReference type="SUPFAM" id="SSF69360">
    <property type="entry name" value="Cell wall binding repeat"/>
    <property type="match status" value="1"/>
</dbReference>
<evidence type="ECO:0000313" key="4">
    <source>
        <dbReference type="EMBL" id="RII36636.1"/>
    </source>
</evidence>
<feature type="signal peptide" evidence="3">
    <location>
        <begin position="1"/>
        <end position="26"/>
    </location>
</feature>